<name>A0A812GKC1_9DINO</name>
<comment type="caution">
    <text evidence="4">The sequence shown here is derived from an EMBL/GenBank/DDBJ whole genome shotgun (WGS) entry which is preliminary data.</text>
</comment>
<protein>
    <submittedName>
        <fullName evidence="4">RngB protein</fullName>
    </submittedName>
</protein>
<dbReference type="OrthoDB" id="45365at2759"/>
<dbReference type="PANTHER" id="PTHR46093:SF18">
    <property type="entry name" value="FIBRONECTIN TYPE-III DOMAIN-CONTAINING PROTEIN"/>
    <property type="match status" value="1"/>
</dbReference>
<sequence length="2382" mass="262690">MMEEGMRWKRLSPDFGPPPRRGHTMTYEPTSQSLVVFGGFSRDKNLSDTWIFDLQAQRWEEVALEEAERPAPRRSHSAVCDPKSHSIVVFGGWIGDESAGDGGAGEKTDETWIFEVKAKQWEELKSEGARPPARQGHSAIWDRKSHVTVVYGGAGSNREVFGDLWAFDLQAQRWEELVPDGARPPARTGHATAVDSKSRSMVIFGGSTSERVTLGGSGLLSDVWTFDLEAKRWEELKPQGARPPARCWSSATFDPKSRSMLVFGGRAQSGAYLDDLWVFDIKAGRWQQLWPSGAQPAGRSSSATAYDAKSRSLMIFGGTVSGSGLDDLWIFGAKDLPQLLHLGRELARWHAQAREPLSVLRLCMVGRGRVGKTTTLRRLRGEELPEQEEESTVGVEVWTREVPSDLSAQWQQAQGKVTDGAALGALGMVEEEQEDEEDEQEEEEERAEERGGAKQATVQQGGPRGSLKADDEGRRAAAPLQRQGAQVVEAAEAAELVGPAPLNADFLLKLGGRQSGMEGAAGPKPELRLQAWDFPGQREYSQLNLLYFSSRAVYLVFVDLSGDPEEEWQELKFWLWAIAQYASEPLPECTDEDAEVAEGTARPKPPIFLVGTRWAERRAGMEEWLQQRMESLLEQVPGLKSQLQKSQDDECGCCWLFGVENKPQAPSGCRGIPELRAAVARAGLEMVLPETERSDPSEPSHKREEEEKKEKNEESEECEEQEPSACHAGICSERYPIPWLRGHDLLAQLGQGLRGTADPKEINRKAQLQDSKESEDSAACPRCGGQLEDRQCGSLKGPLRMNASNGEAMVAPEGAALKRGVCKGCGSQVVELSYDFLPYQIVEELLLGMRPQALEPGDVKQFLSLLHSLGSLVWFHEPEELQELVMLNPRKVALALCSLMFVRFRDAGHWAHSKAFVKDMDAKVSQADRGEVLRFRTSGIISAQLMDTLWPEFAENERELLREVMIQRRLMVKRSEAEFTIPSCLPATQLPEPPIAPEDKVIYVNLDGFVTAQLFPQLAARLHQQLSKANSELKSGPPQLFSNRLEARSAAGTVHVSLFPVAQPKLLRIHASSEDLLRQACDAFHRSMGFRIGALPLMRGGTRDIVEELARRIPCLKAECPGSCELCRLAALLEERFQLDLSPELRGVISEISMYDHTRPSGSFRFKAFDHPGDVDLSEQVVLEANTDQEALEQLAKRLQEKFGLRWGGGSMAGKAVHWAGLKTGDPTSEDPNRLLTWTLEELQRGKKEVKLQKPQGTSTETVDLVSALACSARGRTAKIDIFAKTRLFQNRPRDAPRFFEITNVLYVGRIGKDDPLRLITPVSKDGLFIQYLEEGLKDYSAKHPKAVKYVKRLWERSAFLSARGLGREAHVAALELLQPLLQHWAAELCQAAAHAEALAGMMKKAPQATGTSDSTARTNTAVDDAFADVAALCDRLQGLQLKLLREKQAAAGMEREAASEGLASVSLCLAKLEKVSTKVRARDVLAAVQLELEGSAGLVVTNMLGSMPRLAKPLGWQWQMPSDHLPVGAVICVVGRKLRAVSYNVLNKRYYKYIQSDSQGLQGSLISTLHGTPDEGAEGEEGDALADGRERRVAELVFAMLHPPPLPHFERVHLLGLQECSPDFLRILKKRLNKHGRYEVLQSGEEEDANQEAVVFDRESLTLVEQTCHRGHAAYTTADAKKAIMEVKFKLGGSKAGLRLVTTHLPGKPFGPARQEFADSLAQLLKEDLPTLLLADINFPEEAMVPLLAQREVRAEFVEIPHPTNICTGSLLPKRIDSIAVIATEGSEISAKVLRFESITFKLVTGAVVRVRADVDEQKLGEVSKGEMGRVVEVHGTGVRVNFLSQLGWQGEIDKVELCSSEAVEDFLQSITSKLVTGAVVRVRSDIDESKYGDVSREEMGCVIEVKGTDVRINFPTKKAWKDCKVEIDEVERCSPEEADKFLQALSSSKIVPGAVVRVRGDIASKGEKGLAEYVDSDNDVFIQFPSERRYFPVGEVELCPAEESEEFLQFIPKLFVGAVVRVRGKGDLGLVTEAEGFNVLIDFPAKAGWKGRALEVELCSAEESEKLLQSIPELGAVVRVRGDVDEPQYGWQNVSKGDLGRVAEVEGLGVRINFPAQARWKGHVMEVEPCSTEESEEFLQSIPKLFVGAVVRVRGNVDETRHWRNVSKGDLGRVTEVKGFNVWINFPARWGWKGEVDEVQLCSAEESEEFLEAWAVPFPGFEEAVRLLESRSLELDEEAIIQKAAERRAEAALKLSALEGPGTLAGPVSSALRKAEAKPMAECSATLDPAQTTLKEEVNRLSEELATLKAEFEQLQKQGGGKAEASSEENNVQTTGQKASTGNVALGGWTRLMALREMAGDADDVAPDVFGADECLCDAG</sequence>
<feature type="region of interest" description="Disordered" evidence="3">
    <location>
        <begin position="2318"/>
        <end position="2343"/>
    </location>
</feature>
<dbReference type="SUPFAM" id="SSF52540">
    <property type="entry name" value="P-loop containing nucleoside triphosphate hydrolases"/>
    <property type="match status" value="1"/>
</dbReference>
<dbReference type="InterPro" id="IPR036691">
    <property type="entry name" value="Endo/exonu/phosph_ase_sf"/>
</dbReference>
<reference evidence="4" key="1">
    <citation type="submission" date="2021-02" db="EMBL/GenBank/DDBJ databases">
        <authorList>
            <person name="Dougan E. K."/>
            <person name="Rhodes N."/>
            <person name="Thang M."/>
            <person name="Chan C."/>
        </authorList>
    </citation>
    <scope>NUCLEOTIDE SEQUENCE</scope>
</reference>
<evidence type="ECO:0000256" key="2">
    <source>
        <dbReference type="ARBA" id="ARBA00022737"/>
    </source>
</evidence>
<dbReference type="InterPro" id="IPR011043">
    <property type="entry name" value="Gal_Oxase/kelch_b-propeller"/>
</dbReference>
<dbReference type="SUPFAM" id="SSF50965">
    <property type="entry name" value="Galactose oxidase, central domain"/>
    <property type="match status" value="1"/>
</dbReference>
<evidence type="ECO:0000256" key="3">
    <source>
        <dbReference type="SAM" id="MobiDB-lite"/>
    </source>
</evidence>
<dbReference type="Proteomes" id="UP000604046">
    <property type="component" value="Unassembled WGS sequence"/>
</dbReference>
<dbReference type="PANTHER" id="PTHR46093">
    <property type="entry name" value="ACYL-COA-BINDING DOMAIN-CONTAINING PROTEIN 5"/>
    <property type="match status" value="1"/>
</dbReference>
<feature type="region of interest" description="Disordered" evidence="3">
    <location>
        <begin position="755"/>
        <end position="782"/>
    </location>
</feature>
<accession>A0A812GKC1</accession>
<keyword evidence="2" id="KW-0677">Repeat</keyword>
<dbReference type="Gene3D" id="2.120.10.80">
    <property type="entry name" value="Kelch-type beta propeller"/>
    <property type="match status" value="2"/>
</dbReference>
<evidence type="ECO:0000313" key="4">
    <source>
        <dbReference type="EMBL" id="CAE6922571.1"/>
    </source>
</evidence>
<evidence type="ECO:0000256" key="1">
    <source>
        <dbReference type="ARBA" id="ARBA00022441"/>
    </source>
</evidence>
<dbReference type="InterPro" id="IPR027417">
    <property type="entry name" value="P-loop_NTPase"/>
</dbReference>
<organism evidence="4 5">
    <name type="scientific">Symbiodinium natans</name>
    <dbReference type="NCBI Taxonomy" id="878477"/>
    <lineage>
        <taxon>Eukaryota</taxon>
        <taxon>Sar</taxon>
        <taxon>Alveolata</taxon>
        <taxon>Dinophyceae</taxon>
        <taxon>Suessiales</taxon>
        <taxon>Symbiodiniaceae</taxon>
        <taxon>Symbiodinium</taxon>
    </lineage>
</organism>
<dbReference type="EMBL" id="CAJNDS010000025">
    <property type="protein sequence ID" value="CAE6922571.1"/>
    <property type="molecule type" value="Genomic_DNA"/>
</dbReference>
<gene>
    <name evidence="4" type="primary">rngB</name>
    <name evidence="4" type="ORF">SNAT2548_LOCUS520</name>
</gene>
<dbReference type="InterPro" id="IPR015915">
    <property type="entry name" value="Kelch-typ_b-propeller"/>
</dbReference>
<dbReference type="SUPFAM" id="SSF56219">
    <property type="entry name" value="DNase I-like"/>
    <property type="match status" value="1"/>
</dbReference>
<feature type="compositionally biased region" description="Basic and acidic residues" evidence="3">
    <location>
        <begin position="690"/>
        <end position="712"/>
    </location>
</feature>
<evidence type="ECO:0000313" key="5">
    <source>
        <dbReference type="Proteomes" id="UP000604046"/>
    </source>
</evidence>
<dbReference type="Gene3D" id="3.60.10.10">
    <property type="entry name" value="Endonuclease/exonuclease/phosphatase"/>
    <property type="match status" value="1"/>
</dbReference>
<proteinExistence type="predicted"/>
<feature type="region of interest" description="Disordered" evidence="3">
    <location>
        <begin position="430"/>
        <end position="481"/>
    </location>
</feature>
<dbReference type="Gene3D" id="3.40.50.300">
    <property type="entry name" value="P-loop containing nucleotide triphosphate hydrolases"/>
    <property type="match status" value="1"/>
</dbReference>
<keyword evidence="1" id="KW-0880">Kelch repeat</keyword>
<feature type="compositionally biased region" description="Acidic residues" evidence="3">
    <location>
        <begin position="430"/>
        <end position="446"/>
    </location>
</feature>
<feature type="compositionally biased region" description="Polar residues" evidence="3">
    <location>
        <begin position="2330"/>
        <end position="2343"/>
    </location>
</feature>
<keyword evidence="5" id="KW-1185">Reference proteome</keyword>
<feature type="region of interest" description="Disordered" evidence="3">
    <location>
        <begin position="1"/>
        <end position="20"/>
    </location>
</feature>
<dbReference type="Pfam" id="PF24681">
    <property type="entry name" value="Kelch_KLHDC2_KLHL20_DRC7"/>
    <property type="match status" value="1"/>
</dbReference>
<feature type="region of interest" description="Disordered" evidence="3">
    <location>
        <begin position="686"/>
        <end position="721"/>
    </location>
</feature>